<evidence type="ECO:0000313" key="1">
    <source>
        <dbReference type="EMBL" id="CDM89475.1"/>
    </source>
</evidence>
<dbReference type="KEGG" id="xbv:XBW1_2118"/>
<organism evidence="1 2">
    <name type="scientific">Xenorhabdus bovienii</name>
    <name type="common">Xenorhabdus nematophila subsp. bovienii</name>
    <dbReference type="NCBI Taxonomy" id="40576"/>
    <lineage>
        <taxon>Bacteria</taxon>
        <taxon>Pseudomonadati</taxon>
        <taxon>Pseudomonadota</taxon>
        <taxon>Gammaproteobacteria</taxon>
        <taxon>Enterobacterales</taxon>
        <taxon>Morganellaceae</taxon>
        <taxon>Xenorhabdus</taxon>
    </lineage>
</organism>
<gene>
    <name evidence="1" type="ORF">XBW1_2118</name>
</gene>
<accession>A0A0B6X7F2</accession>
<dbReference type="Proteomes" id="UP000032930">
    <property type="component" value="Chromosome"/>
</dbReference>
<sequence>MRSFFAYLSRYLPFLRNSVPRGYCVSVHVKRYWDERQSLQLSDIVEIPCDAGLEADIVALESTVDTVWFVYAYQAMVSGVRSVKFITVDSLLLISRLLHLIC</sequence>
<reference evidence="1 2" key="1">
    <citation type="submission" date="2014-02" db="EMBL/GenBank/DDBJ databases">
        <authorList>
            <person name="Genoscope - CEA"/>
        </authorList>
    </citation>
    <scope>NUCLEOTIDE SEQUENCE [LARGE SCALE GENOMIC DNA]</scope>
    <source>
        <strain evidence="1 2">CS03</strain>
    </source>
</reference>
<dbReference type="AlphaFoldDB" id="A0A0B6X7F2"/>
<proteinExistence type="predicted"/>
<name>A0A0B6X7F2_XENBV</name>
<evidence type="ECO:0000313" key="2">
    <source>
        <dbReference type="Proteomes" id="UP000032930"/>
    </source>
</evidence>
<dbReference type="EMBL" id="FO818637">
    <property type="protein sequence ID" value="CDM89475.1"/>
    <property type="molecule type" value="Genomic_DNA"/>
</dbReference>
<protein>
    <submittedName>
        <fullName evidence="1">Uncharacterized protein</fullName>
    </submittedName>
</protein>